<dbReference type="FunFam" id="1.20.58.110:FF:000001">
    <property type="entry name" value="30S ribosomal protein S20"/>
    <property type="match status" value="1"/>
</dbReference>
<reference evidence="11" key="1">
    <citation type="submission" date="2016-07" db="EMBL/GenBank/DDBJ databases">
        <authorList>
            <person name="Florea S."/>
            <person name="Webb J.S."/>
            <person name="Jaromczyk J."/>
            <person name="Schardl C.L."/>
        </authorList>
    </citation>
    <scope>NUCLEOTIDE SEQUENCE [LARGE SCALE GENOMIC DNA]</scope>
    <source>
        <strain evidence="11">Z6</strain>
    </source>
</reference>
<comment type="function">
    <text evidence="1 8">Binds directly to 16S ribosomal RNA.</text>
</comment>
<keyword evidence="3 8" id="KW-0699">rRNA-binding</keyword>
<dbReference type="SUPFAM" id="SSF46992">
    <property type="entry name" value="Ribosomal protein S20"/>
    <property type="match status" value="1"/>
</dbReference>
<comment type="caution">
    <text evidence="10">The sequence shown here is derived from an EMBL/GenBank/DDBJ whole genome shotgun (WGS) entry which is preliminary data.</text>
</comment>
<gene>
    <name evidence="8" type="primary">rpsT</name>
    <name evidence="10" type="ORF">U472_12775</name>
</gene>
<keyword evidence="5 8" id="KW-0689">Ribosomal protein</keyword>
<dbReference type="InterPro" id="IPR002583">
    <property type="entry name" value="Ribosomal_bS20"/>
</dbReference>
<dbReference type="GO" id="GO:0005829">
    <property type="term" value="C:cytosol"/>
    <property type="evidence" value="ECO:0007669"/>
    <property type="project" value="TreeGrafter"/>
</dbReference>
<dbReference type="NCBIfam" id="TIGR00029">
    <property type="entry name" value="S20"/>
    <property type="match status" value="1"/>
</dbReference>
<evidence type="ECO:0000256" key="6">
    <source>
        <dbReference type="ARBA" id="ARBA00023274"/>
    </source>
</evidence>
<dbReference type="AlphaFoldDB" id="A0A1C0A517"/>
<evidence type="ECO:0000256" key="7">
    <source>
        <dbReference type="ARBA" id="ARBA00035136"/>
    </source>
</evidence>
<evidence type="ECO:0000256" key="4">
    <source>
        <dbReference type="ARBA" id="ARBA00022884"/>
    </source>
</evidence>
<dbReference type="InterPro" id="IPR036510">
    <property type="entry name" value="Ribosomal_bS20_sf"/>
</dbReference>
<name>A0A1C0A517_9FIRM</name>
<dbReference type="PANTHER" id="PTHR33398:SF1">
    <property type="entry name" value="SMALL RIBOSOMAL SUBUNIT PROTEIN BS20C"/>
    <property type="match status" value="1"/>
</dbReference>
<keyword evidence="4 8" id="KW-0694">RNA-binding</keyword>
<evidence type="ECO:0000313" key="10">
    <source>
        <dbReference type="EMBL" id="OCL25234.1"/>
    </source>
</evidence>
<accession>A0A1C0A517</accession>
<protein>
    <recommendedName>
        <fullName evidence="7 8">Small ribosomal subunit protein bS20</fullName>
    </recommendedName>
</protein>
<dbReference type="HAMAP" id="MF_00500">
    <property type="entry name" value="Ribosomal_bS20"/>
    <property type="match status" value="1"/>
</dbReference>
<feature type="region of interest" description="Disordered" evidence="9">
    <location>
        <begin position="69"/>
        <end position="88"/>
    </location>
</feature>
<evidence type="ECO:0000256" key="5">
    <source>
        <dbReference type="ARBA" id="ARBA00022980"/>
    </source>
</evidence>
<evidence type="ECO:0000256" key="8">
    <source>
        <dbReference type="HAMAP-Rule" id="MF_00500"/>
    </source>
</evidence>
<reference evidence="10 11" key="2">
    <citation type="submission" date="2016-08" db="EMBL/GenBank/DDBJ databases">
        <title>Orenia metallireducens sp. nov. strain Z6, a Novel Metal-reducing Firmicute from the Deep Subsurface.</title>
        <authorList>
            <person name="Maxim B.I."/>
            <person name="Kenneth K."/>
            <person name="Flynn T.M."/>
            <person name="Oloughlin E.J."/>
            <person name="Locke R.A."/>
            <person name="Weber J.R."/>
            <person name="Egan S.M."/>
            <person name="Mackie R.I."/>
            <person name="Cann I.K."/>
        </authorList>
    </citation>
    <scope>NUCLEOTIDE SEQUENCE [LARGE SCALE GENOMIC DNA]</scope>
    <source>
        <strain evidence="10 11">Z6</strain>
    </source>
</reference>
<organism evidence="10 11">
    <name type="scientific">Orenia metallireducens</name>
    <dbReference type="NCBI Taxonomy" id="1413210"/>
    <lineage>
        <taxon>Bacteria</taxon>
        <taxon>Bacillati</taxon>
        <taxon>Bacillota</taxon>
        <taxon>Clostridia</taxon>
        <taxon>Halanaerobiales</taxon>
        <taxon>Halobacteroidaceae</taxon>
        <taxon>Orenia</taxon>
    </lineage>
</organism>
<dbReference type="Pfam" id="PF01649">
    <property type="entry name" value="Ribosomal_S20p"/>
    <property type="match status" value="1"/>
</dbReference>
<comment type="similarity">
    <text evidence="2 8">Belongs to the bacterial ribosomal protein bS20 family.</text>
</comment>
<evidence type="ECO:0000256" key="2">
    <source>
        <dbReference type="ARBA" id="ARBA00007634"/>
    </source>
</evidence>
<dbReference type="GO" id="GO:0003735">
    <property type="term" value="F:structural constituent of ribosome"/>
    <property type="evidence" value="ECO:0007669"/>
    <property type="project" value="InterPro"/>
</dbReference>
<dbReference type="Gene3D" id="1.20.58.110">
    <property type="entry name" value="Ribosomal protein S20"/>
    <property type="match status" value="1"/>
</dbReference>
<proteinExistence type="inferred from homology"/>
<evidence type="ECO:0000313" key="11">
    <source>
        <dbReference type="Proteomes" id="UP000093514"/>
    </source>
</evidence>
<keyword evidence="6 8" id="KW-0687">Ribonucleoprotein</keyword>
<evidence type="ECO:0000256" key="1">
    <source>
        <dbReference type="ARBA" id="ARBA00003134"/>
    </source>
</evidence>
<dbReference type="PANTHER" id="PTHR33398">
    <property type="entry name" value="30S RIBOSOMAL PROTEIN S20"/>
    <property type="match status" value="1"/>
</dbReference>
<dbReference type="OrthoDB" id="9808392at2"/>
<keyword evidence="11" id="KW-1185">Reference proteome</keyword>
<dbReference type="RefSeq" id="WP_068719138.1">
    <property type="nucleotide sequence ID" value="NZ_LWDV01000010.1"/>
</dbReference>
<dbReference type="GO" id="GO:0006412">
    <property type="term" value="P:translation"/>
    <property type="evidence" value="ECO:0007669"/>
    <property type="project" value="UniProtKB-UniRule"/>
</dbReference>
<dbReference type="GO" id="GO:0015935">
    <property type="term" value="C:small ribosomal subunit"/>
    <property type="evidence" value="ECO:0007669"/>
    <property type="project" value="TreeGrafter"/>
</dbReference>
<evidence type="ECO:0000256" key="9">
    <source>
        <dbReference type="SAM" id="MobiDB-lite"/>
    </source>
</evidence>
<sequence length="88" mass="9859">MANSKSAQKRIRIIEKKTAINKVRKSKMKTAIRRFEEAVAAGDVTLAQEKLNHAKKVIDKTAAKGTIHKNNAARKKSKLDKKFNELTA</sequence>
<dbReference type="GO" id="GO:0070181">
    <property type="term" value="F:small ribosomal subunit rRNA binding"/>
    <property type="evidence" value="ECO:0007669"/>
    <property type="project" value="TreeGrafter"/>
</dbReference>
<dbReference type="Proteomes" id="UP000093514">
    <property type="component" value="Unassembled WGS sequence"/>
</dbReference>
<dbReference type="EMBL" id="LWDV01000010">
    <property type="protein sequence ID" value="OCL25234.1"/>
    <property type="molecule type" value="Genomic_DNA"/>
</dbReference>
<evidence type="ECO:0000256" key="3">
    <source>
        <dbReference type="ARBA" id="ARBA00022730"/>
    </source>
</evidence>